<sequence>MEDRCVMCGEIIPEGRMVCPVCEERVLNRKGEQTMKARTIREAEYTWEQIEEILAAGKARETFGEDGQITVQVEGIGTALLNILDYDKDKAADPDMRTMTLQFADLPFDEMPFDENGCNKWEKSSIRRNMNSIAFKERFEEGFRRLLVPVLKENGDREATLDTFFLLSVEEMKDEEKKYKRFRSERDCVKVNPEQETEWHWTRSASRGYASNTWYVGASGNVNYDSAVYSNRFAPACVIGAKAIK</sequence>
<dbReference type="EMBL" id="QRUH01000017">
    <property type="protein sequence ID" value="RGR45791.1"/>
    <property type="molecule type" value="Genomic_DNA"/>
</dbReference>
<reference evidence="2 3" key="1">
    <citation type="submission" date="2018-08" db="EMBL/GenBank/DDBJ databases">
        <title>A genome reference for cultivated species of the human gut microbiota.</title>
        <authorList>
            <person name="Zou Y."/>
            <person name="Xue W."/>
            <person name="Luo G."/>
        </authorList>
    </citation>
    <scope>NUCLEOTIDE SEQUENCE [LARGE SCALE GENOMIC DNA]</scope>
    <source>
        <strain evidence="2 3">AF25-21</strain>
    </source>
</reference>
<gene>
    <name evidence="2" type="ORF">DWY46_16530</name>
</gene>
<dbReference type="RefSeq" id="WP_118031682.1">
    <property type="nucleotide sequence ID" value="NZ_QRUH01000017.1"/>
</dbReference>
<evidence type="ECO:0000313" key="3">
    <source>
        <dbReference type="Proteomes" id="UP000285839"/>
    </source>
</evidence>
<feature type="domain" description="DUF6273" evidence="1">
    <location>
        <begin position="116"/>
        <end position="239"/>
    </location>
</feature>
<dbReference type="Pfam" id="PF19789">
    <property type="entry name" value="DUF6273"/>
    <property type="match status" value="1"/>
</dbReference>
<organism evidence="2 3">
    <name type="scientific">Blautia obeum</name>
    <dbReference type="NCBI Taxonomy" id="40520"/>
    <lineage>
        <taxon>Bacteria</taxon>
        <taxon>Bacillati</taxon>
        <taxon>Bacillota</taxon>
        <taxon>Clostridia</taxon>
        <taxon>Lachnospirales</taxon>
        <taxon>Lachnospiraceae</taxon>
        <taxon>Blautia</taxon>
    </lineage>
</organism>
<accession>A0A412ELZ1</accession>
<comment type="caution">
    <text evidence="2">The sequence shown here is derived from an EMBL/GenBank/DDBJ whole genome shotgun (WGS) entry which is preliminary data.</text>
</comment>
<protein>
    <recommendedName>
        <fullName evidence="1">DUF6273 domain-containing protein</fullName>
    </recommendedName>
</protein>
<dbReference type="Proteomes" id="UP000285839">
    <property type="component" value="Unassembled WGS sequence"/>
</dbReference>
<proteinExistence type="predicted"/>
<evidence type="ECO:0000313" key="2">
    <source>
        <dbReference type="EMBL" id="RGR45791.1"/>
    </source>
</evidence>
<dbReference type="AlphaFoldDB" id="A0A412ELZ1"/>
<evidence type="ECO:0000259" key="1">
    <source>
        <dbReference type="Pfam" id="PF19789"/>
    </source>
</evidence>
<dbReference type="InterPro" id="IPR046240">
    <property type="entry name" value="DUF6273"/>
</dbReference>
<name>A0A412ELZ1_9FIRM</name>